<comment type="function">
    <text evidence="4">Catalyzes ATP-dependent phosphorylation of adenosylcobinamide and addition of GMP to adenosylcobinamide phosphate.</text>
</comment>
<dbReference type="SUPFAM" id="SSF52540">
    <property type="entry name" value="P-loop containing nucleoside triphosphate hydrolases"/>
    <property type="match status" value="1"/>
</dbReference>
<comment type="similarity">
    <text evidence="7">Belongs to the CobU/CobP family.</text>
</comment>
<evidence type="ECO:0000256" key="9">
    <source>
        <dbReference type="ARBA" id="ARBA00012523"/>
    </source>
</evidence>
<keyword evidence="15 19" id="KW-0342">GTP-binding</keyword>
<evidence type="ECO:0000256" key="3">
    <source>
        <dbReference type="ARBA" id="ARBA00001522"/>
    </source>
</evidence>
<dbReference type="GO" id="GO:0009236">
    <property type="term" value="P:cobalamin biosynthetic process"/>
    <property type="evidence" value="ECO:0007669"/>
    <property type="project" value="UniProtKB-UniPathway"/>
</dbReference>
<evidence type="ECO:0000256" key="1">
    <source>
        <dbReference type="ARBA" id="ARBA00000312"/>
    </source>
</evidence>
<keyword evidence="21" id="KW-1185">Reference proteome</keyword>
<dbReference type="GO" id="GO:0005525">
    <property type="term" value="F:GTP binding"/>
    <property type="evidence" value="ECO:0007669"/>
    <property type="project" value="UniProtKB-KW"/>
</dbReference>
<reference evidence="20 21" key="1">
    <citation type="submission" date="2016-10" db="EMBL/GenBank/DDBJ databases">
        <authorList>
            <person name="de Groot N.N."/>
        </authorList>
    </citation>
    <scope>NUCLEOTIDE SEQUENCE [LARGE SCALE GENOMIC DNA]</scope>
    <source>
        <strain evidence="20 21">CCM7597</strain>
    </source>
</reference>
<name>A0A1H3VP42_9BACI</name>
<feature type="binding site" evidence="19">
    <location>
        <begin position="37"/>
        <end position="39"/>
    </location>
    <ligand>
        <name>GTP</name>
        <dbReference type="ChEBI" id="CHEBI:37565"/>
    </ligand>
</feature>
<dbReference type="STRING" id="571932.SAMN05421743_101117"/>
<dbReference type="PANTHER" id="PTHR34848">
    <property type="match status" value="1"/>
</dbReference>
<evidence type="ECO:0000313" key="20">
    <source>
        <dbReference type="EMBL" id="SDZ76540.1"/>
    </source>
</evidence>
<dbReference type="EC" id="2.7.7.62" evidence="9"/>
<evidence type="ECO:0000313" key="21">
    <source>
        <dbReference type="Proteomes" id="UP000198584"/>
    </source>
</evidence>
<evidence type="ECO:0000256" key="11">
    <source>
        <dbReference type="ARBA" id="ARBA00022679"/>
    </source>
</evidence>
<dbReference type="InterPro" id="IPR027417">
    <property type="entry name" value="P-loop_NTPase"/>
</dbReference>
<feature type="binding site" evidence="19">
    <location>
        <begin position="54"/>
        <end position="57"/>
    </location>
    <ligand>
        <name>GTP</name>
        <dbReference type="ChEBI" id="CHEBI:37565"/>
    </ligand>
</feature>
<keyword evidence="11 20" id="KW-0808">Transferase</keyword>
<evidence type="ECO:0000256" key="15">
    <source>
        <dbReference type="ARBA" id="ARBA00023134"/>
    </source>
</evidence>
<comment type="pathway">
    <text evidence="6">Cofactor biosynthesis; adenosylcobalamin biosynthesis; adenosylcobalamin from cob(II)yrinate a,c-diamide: step 5/7.</text>
</comment>
<dbReference type="RefSeq" id="WP_176791269.1">
    <property type="nucleotide sequence ID" value="NZ_FNQR01000001.1"/>
</dbReference>
<evidence type="ECO:0000256" key="5">
    <source>
        <dbReference type="ARBA" id="ARBA00004692"/>
    </source>
</evidence>
<keyword evidence="13 20" id="KW-0418">Kinase</keyword>
<dbReference type="UniPathway" id="UPA00148">
    <property type="reaction ID" value="UER00236"/>
</dbReference>
<dbReference type="Proteomes" id="UP000198584">
    <property type="component" value="Unassembled WGS sequence"/>
</dbReference>
<dbReference type="GO" id="GO:0005524">
    <property type="term" value="F:ATP binding"/>
    <property type="evidence" value="ECO:0007669"/>
    <property type="project" value="UniProtKB-KW"/>
</dbReference>
<dbReference type="Gene3D" id="3.40.50.300">
    <property type="entry name" value="P-loop containing nucleotide triphosphate hydrolases"/>
    <property type="match status" value="1"/>
</dbReference>
<evidence type="ECO:0000256" key="19">
    <source>
        <dbReference type="PIRSR" id="PIRSR006135-2"/>
    </source>
</evidence>
<dbReference type="Pfam" id="PF02283">
    <property type="entry name" value="CobU"/>
    <property type="match status" value="1"/>
</dbReference>
<dbReference type="PIRSF" id="PIRSF006135">
    <property type="entry name" value="CobU"/>
    <property type="match status" value="1"/>
</dbReference>
<evidence type="ECO:0000256" key="4">
    <source>
        <dbReference type="ARBA" id="ARBA00003889"/>
    </source>
</evidence>
<evidence type="ECO:0000256" key="6">
    <source>
        <dbReference type="ARBA" id="ARBA00005159"/>
    </source>
</evidence>
<organism evidence="20 21">
    <name type="scientific">Thalassobacillus cyri</name>
    <dbReference type="NCBI Taxonomy" id="571932"/>
    <lineage>
        <taxon>Bacteria</taxon>
        <taxon>Bacillati</taxon>
        <taxon>Bacillota</taxon>
        <taxon>Bacilli</taxon>
        <taxon>Bacillales</taxon>
        <taxon>Bacillaceae</taxon>
        <taxon>Thalassobacillus</taxon>
    </lineage>
</organism>
<protein>
    <recommendedName>
        <fullName evidence="16">Adenosylcobinamide kinase</fullName>
        <ecNumber evidence="8">2.7.1.156</ecNumber>
        <ecNumber evidence="9">2.7.7.62</ecNumber>
    </recommendedName>
    <alternativeName>
        <fullName evidence="17">Adenosylcobinamide-phosphate guanylyltransferase</fullName>
    </alternativeName>
</protein>
<feature type="binding site" evidence="19">
    <location>
        <position position="65"/>
    </location>
    <ligand>
        <name>GTP</name>
        <dbReference type="ChEBI" id="CHEBI:37565"/>
    </ligand>
</feature>
<evidence type="ECO:0000256" key="2">
    <source>
        <dbReference type="ARBA" id="ARBA00000711"/>
    </source>
</evidence>
<accession>A0A1H3VP42</accession>
<evidence type="ECO:0000256" key="14">
    <source>
        <dbReference type="ARBA" id="ARBA00022840"/>
    </source>
</evidence>
<comment type="catalytic activity">
    <reaction evidence="3">
        <text>adenosylcob(III)inamide + GTP = adenosylcob(III)inamide phosphate + GDP + H(+)</text>
        <dbReference type="Rhea" id="RHEA:15765"/>
        <dbReference type="ChEBI" id="CHEBI:2480"/>
        <dbReference type="ChEBI" id="CHEBI:15378"/>
        <dbReference type="ChEBI" id="CHEBI:37565"/>
        <dbReference type="ChEBI" id="CHEBI:58189"/>
        <dbReference type="ChEBI" id="CHEBI:58502"/>
        <dbReference type="EC" id="2.7.1.156"/>
    </reaction>
</comment>
<feature type="binding site" evidence="19">
    <location>
        <begin position="7"/>
        <end position="14"/>
    </location>
    <ligand>
        <name>GTP</name>
        <dbReference type="ChEBI" id="CHEBI:37565"/>
    </ligand>
</feature>
<evidence type="ECO:0000256" key="17">
    <source>
        <dbReference type="ARBA" id="ARBA00030571"/>
    </source>
</evidence>
<comment type="pathway">
    <text evidence="5">Cofactor biosynthesis; adenosylcobalamin biosynthesis; adenosylcobalamin from cob(II)yrinate a,c-diamide: step 6/7.</text>
</comment>
<dbReference type="EC" id="2.7.1.156" evidence="8"/>
<gene>
    <name evidence="20" type="ORF">SAMN05421743_101117</name>
</gene>
<dbReference type="InterPro" id="IPR003203">
    <property type="entry name" value="CobU/CobP"/>
</dbReference>
<dbReference type="CDD" id="cd00544">
    <property type="entry name" value="CobU"/>
    <property type="match status" value="1"/>
</dbReference>
<evidence type="ECO:0000256" key="13">
    <source>
        <dbReference type="ARBA" id="ARBA00022777"/>
    </source>
</evidence>
<evidence type="ECO:0000256" key="12">
    <source>
        <dbReference type="ARBA" id="ARBA00022741"/>
    </source>
</evidence>
<dbReference type="EMBL" id="FNQR01000001">
    <property type="protein sequence ID" value="SDZ76540.1"/>
    <property type="molecule type" value="Genomic_DNA"/>
</dbReference>
<evidence type="ECO:0000256" key="10">
    <source>
        <dbReference type="ARBA" id="ARBA00022573"/>
    </source>
</evidence>
<evidence type="ECO:0000256" key="16">
    <source>
        <dbReference type="ARBA" id="ARBA00029570"/>
    </source>
</evidence>
<keyword evidence="14" id="KW-0067">ATP-binding</keyword>
<evidence type="ECO:0000256" key="18">
    <source>
        <dbReference type="PIRSR" id="PIRSR006135-1"/>
    </source>
</evidence>
<comment type="catalytic activity">
    <reaction evidence="1">
        <text>adenosylcob(III)inamide + ATP = adenosylcob(III)inamide phosphate + ADP + H(+)</text>
        <dbReference type="Rhea" id="RHEA:15769"/>
        <dbReference type="ChEBI" id="CHEBI:2480"/>
        <dbReference type="ChEBI" id="CHEBI:15378"/>
        <dbReference type="ChEBI" id="CHEBI:30616"/>
        <dbReference type="ChEBI" id="CHEBI:58502"/>
        <dbReference type="ChEBI" id="CHEBI:456216"/>
        <dbReference type="EC" id="2.7.1.156"/>
    </reaction>
</comment>
<proteinExistence type="inferred from homology"/>
<feature type="binding site" evidence="19">
    <location>
        <position position="86"/>
    </location>
    <ligand>
        <name>GTP</name>
        <dbReference type="ChEBI" id="CHEBI:37565"/>
    </ligand>
</feature>
<evidence type="ECO:0000256" key="7">
    <source>
        <dbReference type="ARBA" id="ARBA00007490"/>
    </source>
</evidence>
<dbReference type="GO" id="GO:0043752">
    <property type="term" value="F:adenosylcobinamide kinase activity"/>
    <property type="evidence" value="ECO:0007669"/>
    <property type="project" value="UniProtKB-EC"/>
</dbReference>
<keyword evidence="12 19" id="KW-0547">Nucleotide-binding</keyword>
<dbReference type="PANTHER" id="PTHR34848:SF1">
    <property type="entry name" value="BIFUNCTIONAL ADENOSYLCOBALAMIN BIOSYNTHESIS PROTEIN COBU"/>
    <property type="match status" value="1"/>
</dbReference>
<feature type="active site" description="GMP-histidine intermediate" evidence="18">
    <location>
        <position position="53"/>
    </location>
</feature>
<evidence type="ECO:0000256" key="8">
    <source>
        <dbReference type="ARBA" id="ARBA00012016"/>
    </source>
</evidence>
<dbReference type="GO" id="GO:0008820">
    <property type="term" value="F:cobinamide phosphate guanylyltransferase activity"/>
    <property type="evidence" value="ECO:0007669"/>
    <property type="project" value="UniProtKB-EC"/>
</dbReference>
<keyword evidence="10" id="KW-0169">Cobalamin biosynthesis</keyword>
<comment type="catalytic activity">
    <reaction evidence="2">
        <text>adenosylcob(III)inamide phosphate + GTP + H(+) = adenosylcob(III)inamide-GDP + diphosphate</text>
        <dbReference type="Rhea" id="RHEA:22712"/>
        <dbReference type="ChEBI" id="CHEBI:15378"/>
        <dbReference type="ChEBI" id="CHEBI:33019"/>
        <dbReference type="ChEBI" id="CHEBI:37565"/>
        <dbReference type="ChEBI" id="CHEBI:58502"/>
        <dbReference type="ChEBI" id="CHEBI:60487"/>
        <dbReference type="EC" id="2.7.7.62"/>
    </reaction>
</comment>
<keyword evidence="20" id="KW-0548">Nucleotidyltransferase</keyword>
<sequence length="177" mass="20040">MLTFISGGARSGKSSFGEKLALESYRNHIRGKLYYIATSMPADDEMKERIIRHRKDRGGEWQTIEAPIEVKPCLNQIEKGSTVLVDCLTVWLSNRLYIDQAGWETITQEVSGWIQAASRRHLCLYLVSNDINEGMPASADSVASYIYMLEQLHQQLISASEEVYQVIAGLPVKWKDD</sequence>
<dbReference type="AlphaFoldDB" id="A0A1H3VP42"/>